<evidence type="ECO:0000313" key="9">
    <source>
        <dbReference type="Proteomes" id="UP000235145"/>
    </source>
</evidence>
<dbReference type="GO" id="GO:0005524">
    <property type="term" value="F:ATP binding"/>
    <property type="evidence" value="ECO:0007669"/>
    <property type="project" value="UniProtKB-UniRule"/>
</dbReference>
<dbReference type="PANTHER" id="PTHR27003">
    <property type="entry name" value="OS07G0166700 PROTEIN"/>
    <property type="match status" value="1"/>
</dbReference>
<dbReference type="SMART" id="SM00220">
    <property type="entry name" value="S_TKc"/>
    <property type="match status" value="1"/>
</dbReference>
<dbReference type="FunFam" id="3.30.200.20:FF:000039">
    <property type="entry name" value="receptor-like protein kinase FERONIA"/>
    <property type="match status" value="1"/>
</dbReference>
<evidence type="ECO:0000256" key="2">
    <source>
        <dbReference type="ARBA" id="ARBA00022679"/>
    </source>
</evidence>
<organism evidence="8 9">
    <name type="scientific">Lactuca sativa</name>
    <name type="common">Garden lettuce</name>
    <dbReference type="NCBI Taxonomy" id="4236"/>
    <lineage>
        <taxon>Eukaryota</taxon>
        <taxon>Viridiplantae</taxon>
        <taxon>Streptophyta</taxon>
        <taxon>Embryophyta</taxon>
        <taxon>Tracheophyta</taxon>
        <taxon>Spermatophyta</taxon>
        <taxon>Magnoliopsida</taxon>
        <taxon>eudicotyledons</taxon>
        <taxon>Gunneridae</taxon>
        <taxon>Pentapetalae</taxon>
        <taxon>asterids</taxon>
        <taxon>campanulids</taxon>
        <taxon>Asterales</taxon>
        <taxon>Asteraceae</taxon>
        <taxon>Cichorioideae</taxon>
        <taxon>Cichorieae</taxon>
        <taxon>Lactucinae</taxon>
        <taxon>Lactuca</taxon>
    </lineage>
</organism>
<dbReference type="InterPro" id="IPR008271">
    <property type="entry name" value="Ser/Thr_kinase_AS"/>
</dbReference>
<evidence type="ECO:0000256" key="3">
    <source>
        <dbReference type="ARBA" id="ARBA00022741"/>
    </source>
</evidence>
<dbReference type="InterPro" id="IPR000719">
    <property type="entry name" value="Prot_kinase_dom"/>
</dbReference>
<dbReference type="Pfam" id="PF00069">
    <property type="entry name" value="Pkinase"/>
    <property type="match status" value="1"/>
</dbReference>
<dbReference type="PANTHER" id="PTHR27003:SF338">
    <property type="entry name" value="TYROSINE-PROTEIN KINASE, NON-RECEPTOR JAK_TYK2-RELATED"/>
    <property type="match status" value="1"/>
</dbReference>
<dbReference type="InterPro" id="IPR011009">
    <property type="entry name" value="Kinase-like_dom_sf"/>
</dbReference>
<accession>A0A9R1WWE0</accession>
<evidence type="ECO:0000256" key="6">
    <source>
        <dbReference type="PROSITE-ProRule" id="PRU10141"/>
    </source>
</evidence>
<keyword evidence="3 6" id="KW-0547">Nucleotide-binding</keyword>
<evidence type="ECO:0000256" key="1">
    <source>
        <dbReference type="ARBA" id="ARBA00022527"/>
    </source>
</evidence>
<dbReference type="AlphaFoldDB" id="A0A9R1WWE0"/>
<evidence type="ECO:0000256" key="5">
    <source>
        <dbReference type="ARBA" id="ARBA00022840"/>
    </source>
</evidence>
<keyword evidence="4" id="KW-0418">Kinase</keyword>
<dbReference type="SUPFAM" id="SSF56112">
    <property type="entry name" value="Protein kinase-like (PK-like)"/>
    <property type="match status" value="1"/>
</dbReference>
<dbReference type="InterPro" id="IPR017441">
    <property type="entry name" value="Protein_kinase_ATP_BS"/>
</dbReference>
<keyword evidence="1" id="KW-0723">Serine/threonine-protein kinase</keyword>
<dbReference type="GO" id="GO:0005886">
    <property type="term" value="C:plasma membrane"/>
    <property type="evidence" value="ECO:0000318"/>
    <property type="project" value="GO_Central"/>
</dbReference>
<dbReference type="Gene3D" id="3.30.200.20">
    <property type="entry name" value="Phosphorylase Kinase, domain 1"/>
    <property type="match status" value="1"/>
</dbReference>
<feature type="binding site" evidence="6">
    <location>
        <position position="52"/>
    </location>
    <ligand>
        <name>ATP</name>
        <dbReference type="ChEBI" id="CHEBI:30616"/>
    </ligand>
</feature>
<dbReference type="OrthoDB" id="1514603at2759"/>
<dbReference type="EMBL" id="NBSK02000009">
    <property type="protein sequence ID" value="KAJ0187892.1"/>
    <property type="molecule type" value="Genomic_DNA"/>
</dbReference>
<dbReference type="GO" id="GO:0004672">
    <property type="term" value="F:protein kinase activity"/>
    <property type="evidence" value="ECO:0000318"/>
    <property type="project" value="GO_Central"/>
</dbReference>
<dbReference type="GO" id="GO:0004674">
    <property type="term" value="F:protein serine/threonine kinase activity"/>
    <property type="evidence" value="ECO:0007669"/>
    <property type="project" value="UniProtKB-KW"/>
</dbReference>
<dbReference type="Proteomes" id="UP000235145">
    <property type="component" value="Unassembled WGS sequence"/>
</dbReference>
<feature type="domain" description="Protein kinase" evidence="7">
    <location>
        <begin position="25"/>
        <end position="298"/>
    </location>
</feature>
<dbReference type="Gene3D" id="1.10.510.10">
    <property type="entry name" value="Transferase(Phosphotransferase) domain 1"/>
    <property type="match status" value="1"/>
</dbReference>
<dbReference type="PROSITE" id="PS00107">
    <property type="entry name" value="PROTEIN_KINASE_ATP"/>
    <property type="match status" value="1"/>
</dbReference>
<dbReference type="GO" id="GO:0004714">
    <property type="term" value="F:transmembrane receptor protein tyrosine kinase activity"/>
    <property type="evidence" value="ECO:0007669"/>
    <property type="project" value="InterPro"/>
</dbReference>
<proteinExistence type="predicted"/>
<dbReference type="Pfam" id="PF14299">
    <property type="entry name" value="PP2"/>
    <property type="match status" value="1"/>
</dbReference>
<name>A0A9R1WWE0_LACSA</name>
<dbReference type="PROSITE" id="PS00108">
    <property type="entry name" value="PROTEIN_KINASE_ST"/>
    <property type="match status" value="1"/>
</dbReference>
<comment type="caution">
    <text evidence="8">The sequence shown here is derived from an EMBL/GenBank/DDBJ whole genome shotgun (WGS) entry which is preliminary data.</text>
</comment>
<protein>
    <recommendedName>
        <fullName evidence="7">Protein kinase domain-containing protein</fullName>
    </recommendedName>
</protein>
<evidence type="ECO:0000256" key="4">
    <source>
        <dbReference type="ARBA" id="ARBA00022777"/>
    </source>
</evidence>
<keyword evidence="9" id="KW-1185">Reference proteome</keyword>
<evidence type="ECO:0000313" key="8">
    <source>
        <dbReference type="EMBL" id="KAJ0187892.1"/>
    </source>
</evidence>
<reference evidence="8 9" key="1">
    <citation type="journal article" date="2017" name="Nat. Commun.">
        <title>Genome assembly with in vitro proximity ligation data and whole-genome triplication in lettuce.</title>
        <authorList>
            <person name="Reyes-Chin-Wo S."/>
            <person name="Wang Z."/>
            <person name="Yang X."/>
            <person name="Kozik A."/>
            <person name="Arikit S."/>
            <person name="Song C."/>
            <person name="Xia L."/>
            <person name="Froenicke L."/>
            <person name="Lavelle D.O."/>
            <person name="Truco M.J."/>
            <person name="Xia R."/>
            <person name="Zhu S."/>
            <person name="Xu C."/>
            <person name="Xu H."/>
            <person name="Xu X."/>
            <person name="Cox K."/>
            <person name="Korf I."/>
            <person name="Meyers B.C."/>
            <person name="Michelmore R.W."/>
        </authorList>
    </citation>
    <scope>NUCLEOTIDE SEQUENCE [LARGE SCALE GENOMIC DNA]</scope>
    <source>
        <strain evidence="9">cv. Salinas</strain>
        <tissue evidence="8">Seedlings</tissue>
    </source>
</reference>
<keyword evidence="5 6" id="KW-0067">ATP-binding</keyword>
<sequence>MEAFLEETQHLKIQLEEIKSATNNFDDNKVIGKGGFGKVYKGVLSQSKVAFKRLDRKHGQGNPEFLKEILTLSRYTHENLISLLGFCDEDDEKILVYEHAFHGSLDRHLSSASLTWWKRLKICLTAAKGLCYLHEPNGEEPQRVIHRDIKSSNILLDESWNAKISDMGLSRIAPTNQKHSFLATNVVGTYGYIDPLYMETYFLTKESDVYSFGMVLFEVLCGRLCFEYNNGHFLSLWPMWKKSYEEKKLDQIIFEDMKVQMNLSSLEKFSDIAYRCLQKSREERPKMSTVVEELEVALHIQKTEGPVDFEEMIKTSVAPQVYESKEELRMLLYRGMLVNDGKTWFSLNKNGEHCEMISAAECLIPILPPSPSYSSSRIFPANYSAPSVWRFKMHVKPRLLSPHVTYAVNLVFDIIDHKSTDLLLFLNYKLAEEIYYSTSYLAYKREGGRLMTTLYQFTSVKRSADLNITFDCQQHELRVEGIEFQPIERVVEKKEDEEVDMPDTYWEQKLPSDYKDIIRLAKDSHVQWTTKKELYSILCKGILINNGDEWFSLAKNGKKCHMLPARMVLRKSEWSWRSLPESRFKEVAFCTQKTFSITCTSKILSPYTGYACYLVYKIQTKNSNVGQVVEVSDHGWIRKSAKYDPQHILLFLPETPIIRRKVNDNNTQNLLKRTKMKGVPQRRNDGWMEVQVGECQAPYTTTHKMDLYLNLKSFSRIRGLMVQGIEFKVI</sequence>
<dbReference type="PROSITE" id="PS50011">
    <property type="entry name" value="PROTEIN_KINASE_DOM"/>
    <property type="match status" value="1"/>
</dbReference>
<evidence type="ECO:0000259" key="7">
    <source>
        <dbReference type="PROSITE" id="PS50011"/>
    </source>
</evidence>
<keyword evidence="2" id="KW-0808">Transferase</keyword>
<dbReference type="InterPro" id="IPR045272">
    <property type="entry name" value="ANXUR1/2-like"/>
</dbReference>
<gene>
    <name evidence="8" type="ORF">LSAT_V11C900504590</name>
</gene>
<dbReference type="InterPro" id="IPR025886">
    <property type="entry name" value="PP2-like"/>
</dbReference>